<dbReference type="InterPro" id="IPR036318">
    <property type="entry name" value="FAD-bd_PCMH-like_sf"/>
</dbReference>
<dbReference type="InterPro" id="IPR016166">
    <property type="entry name" value="FAD-bd_PCMH"/>
</dbReference>
<evidence type="ECO:0000313" key="8">
    <source>
        <dbReference type="Proteomes" id="UP000053512"/>
    </source>
</evidence>
<dbReference type="Gene3D" id="3.30.465.10">
    <property type="match status" value="1"/>
</dbReference>
<dbReference type="InterPro" id="IPR016169">
    <property type="entry name" value="FAD-bd_PCMH_sub2"/>
</dbReference>
<evidence type="ECO:0000256" key="5">
    <source>
        <dbReference type="ARBA" id="ARBA00023002"/>
    </source>
</evidence>
<evidence type="ECO:0000259" key="6">
    <source>
        <dbReference type="PROSITE" id="PS51387"/>
    </source>
</evidence>
<dbReference type="Gene3D" id="3.30.43.10">
    <property type="entry name" value="Uridine Diphospho-n-acetylenolpyruvylglucosamine Reductase, domain 2"/>
    <property type="match status" value="1"/>
</dbReference>
<dbReference type="InterPro" id="IPR006093">
    <property type="entry name" value="Oxy_OxRdtase_FAD_BS"/>
</dbReference>
<dbReference type="InterPro" id="IPR012951">
    <property type="entry name" value="BBE"/>
</dbReference>
<accession>A0A0W8I4M1</accession>
<dbReference type="Pfam" id="PF08031">
    <property type="entry name" value="BBE"/>
    <property type="match status" value="1"/>
</dbReference>
<dbReference type="GO" id="GO:0016491">
    <property type="term" value="F:oxidoreductase activity"/>
    <property type="evidence" value="ECO:0007669"/>
    <property type="project" value="UniProtKB-KW"/>
</dbReference>
<organism evidence="7 8">
    <name type="scientific">Kocuria rosea subsp. polaris</name>
    <dbReference type="NCBI Taxonomy" id="136273"/>
    <lineage>
        <taxon>Bacteria</taxon>
        <taxon>Bacillati</taxon>
        <taxon>Actinomycetota</taxon>
        <taxon>Actinomycetes</taxon>
        <taxon>Micrococcales</taxon>
        <taxon>Micrococcaceae</taxon>
        <taxon>Kocuria</taxon>
    </lineage>
</organism>
<dbReference type="RefSeq" id="WP_058875026.1">
    <property type="nucleotide sequence ID" value="NZ_LQBK01000038.1"/>
</dbReference>
<keyword evidence="5" id="KW-0560">Oxidoreductase</keyword>
<dbReference type="OrthoDB" id="9775082at2"/>
<protein>
    <submittedName>
        <fullName evidence="7">Dehydrogenase</fullName>
    </submittedName>
</protein>
<sequence length="474" mass="50557">MSTQSPVTGDRARDRALRQFAEHLTGVLIGPQDPGYDDARRLWNGMVDVRPRAVARAGSVADVDPCLAAARRTGLPLAVRGGGHSIAGHSTVADGLVLDLGGLTGVAVDPVARLVTAQPGATLAHVDRATAPHGLAVPLGVVGGTGVAGLTLGGGIGWLTRTHGLTLDNLVSAEVVTAAGEHLHVDRTEHPDLFWGLRGGGGNFGVVTSFALRAHPLASPVLAGGLVYRRPKWERALAAFEAWTRELPDEMNTIVSFVFLPPEYGLGHEVLMTVGLAWASPQHGRGLELVERLRAAAPPDLETVGPVPWTSWQTAKDPVFPVGSRGYWKNVAFSRLDEEVVAALVAVASEITWVGSGINLHCLRGAFGRVPEDATAWPSRAARFWLNVFGFWRDPADDVRLTAYARRVHAALGPFAEQGQYVNFLGAEQGGDPGAAAREAYGRAKHERLVELKNRYDPDNVFRGNHNVVPTSSR</sequence>
<evidence type="ECO:0000256" key="3">
    <source>
        <dbReference type="ARBA" id="ARBA00022630"/>
    </source>
</evidence>
<comment type="caution">
    <text evidence="7">The sequence shown here is derived from an EMBL/GenBank/DDBJ whole genome shotgun (WGS) entry which is preliminary data.</text>
</comment>
<reference evidence="8" key="1">
    <citation type="submission" date="2015-12" db="EMBL/GenBank/DDBJ databases">
        <authorList>
            <person name="Nair G.R."/>
            <person name="Kaur G."/>
            <person name="Mayilraj S."/>
        </authorList>
    </citation>
    <scope>NUCLEOTIDE SEQUENCE [LARGE SCALE GENOMIC DNA]</scope>
    <source>
        <strain evidence="8">CD08_4</strain>
    </source>
</reference>
<feature type="domain" description="FAD-binding PCMH-type" evidence="6">
    <location>
        <begin position="47"/>
        <end position="217"/>
    </location>
</feature>
<dbReference type="InterPro" id="IPR016167">
    <property type="entry name" value="FAD-bd_PCMH_sub1"/>
</dbReference>
<keyword evidence="3" id="KW-0285">Flavoprotein</keyword>
<dbReference type="GO" id="GO:0071949">
    <property type="term" value="F:FAD binding"/>
    <property type="evidence" value="ECO:0007669"/>
    <property type="project" value="InterPro"/>
</dbReference>
<dbReference type="InterPro" id="IPR006094">
    <property type="entry name" value="Oxid_FAD_bind_N"/>
</dbReference>
<evidence type="ECO:0000256" key="4">
    <source>
        <dbReference type="ARBA" id="ARBA00022827"/>
    </source>
</evidence>
<dbReference type="SUPFAM" id="SSF56176">
    <property type="entry name" value="FAD-binding/transporter-associated domain-like"/>
    <property type="match status" value="1"/>
</dbReference>
<dbReference type="PROSITE" id="PS00862">
    <property type="entry name" value="OX2_COVAL_FAD"/>
    <property type="match status" value="1"/>
</dbReference>
<dbReference type="Proteomes" id="UP000053512">
    <property type="component" value="Unassembled WGS sequence"/>
</dbReference>
<dbReference type="EMBL" id="LQBK01000038">
    <property type="protein sequence ID" value="KUG52996.1"/>
    <property type="molecule type" value="Genomic_DNA"/>
</dbReference>
<dbReference type="Pfam" id="PF01565">
    <property type="entry name" value="FAD_binding_4"/>
    <property type="match status" value="1"/>
</dbReference>
<proteinExistence type="inferred from homology"/>
<keyword evidence="4" id="KW-0274">FAD</keyword>
<dbReference type="Gene3D" id="3.40.462.20">
    <property type="match status" value="1"/>
</dbReference>
<comment type="cofactor">
    <cofactor evidence="1">
        <name>FAD</name>
        <dbReference type="ChEBI" id="CHEBI:57692"/>
    </cofactor>
</comment>
<dbReference type="PANTHER" id="PTHR42973">
    <property type="entry name" value="BINDING OXIDOREDUCTASE, PUTATIVE (AFU_ORTHOLOGUE AFUA_1G17690)-RELATED"/>
    <property type="match status" value="1"/>
</dbReference>
<name>A0A0W8I4M1_KOCRO</name>
<dbReference type="PANTHER" id="PTHR42973:SF39">
    <property type="entry name" value="FAD-BINDING PCMH-TYPE DOMAIN-CONTAINING PROTEIN"/>
    <property type="match status" value="1"/>
</dbReference>
<evidence type="ECO:0000256" key="1">
    <source>
        <dbReference type="ARBA" id="ARBA00001974"/>
    </source>
</evidence>
<evidence type="ECO:0000313" key="7">
    <source>
        <dbReference type="EMBL" id="KUG52996.1"/>
    </source>
</evidence>
<evidence type="ECO:0000256" key="2">
    <source>
        <dbReference type="ARBA" id="ARBA00005466"/>
    </source>
</evidence>
<dbReference type="PROSITE" id="PS51387">
    <property type="entry name" value="FAD_PCMH"/>
    <property type="match status" value="1"/>
</dbReference>
<gene>
    <name evidence="7" type="ORF">AVL61_12330</name>
</gene>
<dbReference type="AlphaFoldDB" id="A0A0W8I4M1"/>
<comment type="similarity">
    <text evidence="2">Belongs to the oxygen-dependent FAD-linked oxidoreductase family.</text>
</comment>
<dbReference type="InterPro" id="IPR050416">
    <property type="entry name" value="FAD-linked_Oxidoreductase"/>
</dbReference>